<dbReference type="InterPro" id="IPR051393">
    <property type="entry name" value="ABC_transporter_permease"/>
</dbReference>
<gene>
    <name evidence="9" type="ORF">GCM10010921_21180</name>
</gene>
<evidence type="ECO:0000256" key="1">
    <source>
        <dbReference type="ARBA" id="ARBA00004651"/>
    </source>
</evidence>
<proteinExistence type="inferred from homology"/>
<feature type="transmembrane region" description="Helical" evidence="7">
    <location>
        <begin position="187"/>
        <end position="209"/>
    </location>
</feature>
<feature type="transmembrane region" description="Helical" evidence="7">
    <location>
        <begin position="280"/>
        <end position="303"/>
    </location>
</feature>
<organism evidence="9 10">
    <name type="scientific">Microbacterium album</name>
    <dbReference type="NCBI Taxonomy" id="2053191"/>
    <lineage>
        <taxon>Bacteria</taxon>
        <taxon>Bacillati</taxon>
        <taxon>Actinomycetota</taxon>
        <taxon>Actinomycetes</taxon>
        <taxon>Micrococcales</taxon>
        <taxon>Microbacteriaceae</taxon>
        <taxon>Microbacterium</taxon>
    </lineage>
</organism>
<feature type="domain" description="ABC transmembrane type-1" evidence="8">
    <location>
        <begin position="92"/>
        <end position="304"/>
    </location>
</feature>
<keyword evidence="5 7" id="KW-1133">Transmembrane helix</keyword>
<dbReference type="Pfam" id="PF00528">
    <property type="entry name" value="BPD_transp_1"/>
    <property type="match status" value="1"/>
</dbReference>
<reference evidence="9" key="2">
    <citation type="submission" date="2020-09" db="EMBL/GenBank/DDBJ databases">
        <authorList>
            <person name="Sun Q."/>
            <person name="Zhou Y."/>
        </authorList>
    </citation>
    <scope>NUCLEOTIDE SEQUENCE</scope>
    <source>
        <strain evidence="9">CGMCC 1.15794</strain>
    </source>
</reference>
<dbReference type="CDD" id="cd06261">
    <property type="entry name" value="TM_PBP2"/>
    <property type="match status" value="1"/>
</dbReference>
<keyword evidence="2 7" id="KW-0813">Transport</keyword>
<protein>
    <submittedName>
        <fullName evidence="9">Sugar ABC transporter permease</fullName>
    </submittedName>
</protein>
<dbReference type="RefSeq" id="WP_188756262.1">
    <property type="nucleotide sequence ID" value="NZ_BMJY01000009.1"/>
</dbReference>
<keyword evidence="3" id="KW-1003">Cell membrane</keyword>
<keyword evidence="10" id="KW-1185">Reference proteome</keyword>
<sequence length="313" mass="33043">MTLAETAPPPARATAEVSATRAAAGRARRGRLVPFLLVLPAAAGIVLFVLVPALLSFVGSFFRIPIAGGPWTFVGLANYQRVLTDPIVLQAIGNTLVYSALTIVPSLALGLALALLANRAGRARPLVRTLLFLPMTANLVAMAVVFRWIFNAQDGFANQLLAVLGLAPVNWLGDPSTSLLTVALVGVWRTASLTMMIFFAGLATIPVAIDEAARAEGIRGWAKLTRVTLPIMRPTVVFATVLSVLASVQVFDTVNVMTQGGPQGSSETILTMIWKLGFSYFDLGAASALSLLLLLALITVGILQRRTLTGGAR</sequence>
<feature type="transmembrane region" description="Helical" evidence="7">
    <location>
        <begin position="129"/>
        <end position="150"/>
    </location>
</feature>
<comment type="caution">
    <text evidence="9">The sequence shown here is derived from an EMBL/GenBank/DDBJ whole genome shotgun (WGS) entry which is preliminary data.</text>
</comment>
<evidence type="ECO:0000256" key="5">
    <source>
        <dbReference type="ARBA" id="ARBA00022989"/>
    </source>
</evidence>
<dbReference type="Proteomes" id="UP000657592">
    <property type="component" value="Unassembled WGS sequence"/>
</dbReference>
<evidence type="ECO:0000256" key="6">
    <source>
        <dbReference type="ARBA" id="ARBA00023136"/>
    </source>
</evidence>
<dbReference type="AlphaFoldDB" id="A0A917IG44"/>
<dbReference type="GO" id="GO:0055085">
    <property type="term" value="P:transmembrane transport"/>
    <property type="evidence" value="ECO:0007669"/>
    <property type="project" value="InterPro"/>
</dbReference>
<keyword evidence="6 7" id="KW-0472">Membrane</keyword>
<dbReference type="InterPro" id="IPR035906">
    <property type="entry name" value="MetI-like_sf"/>
</dbReference>
<dbReference type="EMBL" id="BMJY01000009">
    <property type="protein sequence ID" value="GGH45641.1"/>
    <property type="molecule type" value="Genomic_DNA"/>
</dbReference>
<dbReference type="GO" id="GO:0005886">
    <property type="term" value="C:plasma membrane"/>
    <property type="evidence" value="ECO:0007669"/>
    <property type="project" value="UniProtKB-SubCell"/>
</dbReference>
<evidence type="ECO:0000259" key="8">
    <source>
        <dbReference type="PROSITE" id="PS50928"/>
    </source>
</evidence>
<dbReference type="SUPFAM" id="SSF161098">
    <property type="entry name" value="MetI-like"/>
    <property type="match status" value="1"/>
</dbReference>
<reference evidence="9" key="1">
    <citation type="journal article" date="2014" name="Int. J. Syst. Evol. Microbiol.">
        <title>Complete genome sequence of Corynebacterium casei LMG S-19264T (=DSM 44701T), isolated from a smear-ripened cheese.</title>
        <authorList>
            <consortium name="US DOE Joint Genome Institute (JGI-PGF)"/>
            <person name="Walter F."/>
            <person name="Albersmeier A."/>
            <person name="Kalinowski J."/>
            <person name="Ruckert C."/>
        </authorList>
    </citation>
    <scope>NUCLEOTIDE SEQUENCE</scope>
    <source>
        <strain evidence="9">CGMCC 1.15794</strain>
    </source>
</reference>
<feature type="transmembrane region" description="Helical" evidence="7">
    <location>
        <begin position="96"/>
        <end position="117"/>
    </location>
</feature>
<dbReference type="InterPro" id="IPR000515">
    <property type="entry name" value="MetI-like"/>
</dbReference>
<evidence type="ECO:0000313" key="9">
    <source>
        <dbReference type="EMBL" id="GGH45641.1"/>
    </source>
</evidence>
<keyword evidence="4 7" id="KW-0812">Transmembrane</keyword>
<evidence type="ECO:0000256" key="3">
    <source>
        <dbReference type="ARBA" id="ARBA00022475"/>
    </source>
</evidence>
<dbReference type="PANTHER" id="PTHR30193:SF37">
    <property type="entry name" value="INNER MEMBRANE ABC TRANSPORTER PERMEASE PROTEIN YCJO"/>
    <property type="match status" value="1"/>
</dbReference>
<comment type="subcellular location">
    <subcellularLocation>
        <location evidence="1 7">Cell membrane</location>
        <topology evidence="1 7">Multi-pass membrane protein</topology>
    </subcellularLocation>
</comment>
<evidence type="ECO:0000256" key="7">
    <source>
        <dbReference type="RuleBase" id="RU363032"/>
    </source>
</evidence>
<name>A0A917IG44_9MICO</name>
<dbReference type="Gene3D" id="1.10.3720.10">
    <property type="entry name" value="MetI-like"/>
    <property type="match status" value="1"/>
</dbReference>
<comment type="similarity">
    <text evidence="7">Belongs to the binding-protein-dependent transport system permease family.</text>
</comment>
<feature type="transmembrane region" description="Helical" evidence="7">
    <location>
        <begin position="230"/>
        <end position="251"/>
    </location>
</feature>
<evidence type="ECO:0000256" key="4">
    <source>
        <dbReference type="ARBA" id="ARBA00022692"/>
    </source>
</evidence>
<evidence type="ECO:0000256" key="2">
    <source>
        <dbReference type="ARBA" id="ARBA00022448"/>
    </source>
</evidence>
<dbReference type="PROSITE" id="PS50928">
    <property type="entry name" value="ABC_TM1"/>
    <property type="match status" value="1"/>
</dbReference>
<accession>A0A917IG44</accession>
<dbReference type="PANTHER" id="PTHR30193">
    <property type="entry name" value="ABC TRANSPORTER PERMEASE PROTEIN"/>
    <property type="match status" value="1"/>
</dbReference>
<feature type="transmembrane region" description="Helical" evidence="7">
    <location>
        <begin position="35"/>
        <end position="62"/>
    </location>
</feature>
<evidence type="ECO:0000313" key="10">
    <source>
        <dbReference type="Proteomes" id="UP000657592"/>
    </source>
</evidence>